<proteinExistence type="inferred from homology"/>
<name>A0A379B3M7_9PAST</name>
<dbReference type="InterPro" id="IPR020568">
    <property type="entry name" value="Ribosomal_Su5_D2-typ_SF"/>
</dbReference>
<keyword evidence="2" id="KW-0720">Serine protease</keyword>
<keyword evidence="5" id="KW-1185">Reference proteome</keyword>
<dbReference type="EMBL" id="UGSS01000002">
    <property type="protein sequence ID" value="SUB33235.1"/>
    <property type="molecule type" value="Genomic_DNA"/>
</dbReference>
<dbReference type="PANTHER" id="PTHR10046">
    <property type="entry name" value="ATP DEPENDENT LON PROTEASE FAMILY MEMBER"/>
    <property type="match status" value="1"/>
</dbReference>
<evidence type="ECO:0000313" key="5">
    <source>
        <dbReference type="Proteomes" id="UP000254280"/>
    </source>
</evidence>
<dbReference type="OrthoDB" id="9758568at2"/>
<organism evidence="4 5">
    <name type="scientific">[Pasteurella] mairii</name>
    <dbReference type="NCBI Taxonomy" id="757"/>
    <lineage>
        <taxon>Bacteria</taxon>
        <taxon>Pseudomonadati</taxon>
        <taxon>Pseudomonadota</taxon>
        <taxon>Gammaproteobacteria</taxon>
        <taxon>Pasteurellales</taxon>
        <taxon>Pasteurellaceae</taxon>
    </lineage>
</organism>
<accession>A0A379B3M7</accession>
<dbReference type="GO" id="GO:0005524">
    <property type="term" value="F:ATP binding"/>
    <property type="evidence" value="ECO:0007669"/>
    <property type="project" value="InterPro"/>
</dbReference>
<keyword evidence="1 2" id="KW-0645">Protease</keyword>
<evidence type="ECO:0000313" key="4">
    <source>
        <dbReference type="EMBL" id="SUB33235.1"/>
    </source>
</evidence>
<dbReference type="InterPro" id="IPR027417">
    <property type="entry name" value="P-loop_NTPase"/>
</dbReference>
<dbReference type="Gene3D" id="3.30.230.10">
    <property type="match status" value="1"/>
</dbReference>
<dbReference type="InterPro" id="IPR014721">
    <property type="entry name" value="Ribsml_uS5_D2-typ_fold_subgr"/>
</dbReference>
<reference evidence="4 5" key="1">
    <citation type="submission" date="2018-06" db="EMBL/GenBank/DDBJ databases">
        <authorList>
            <consortium name="Pathogen Informatics"/>
            <person name="Doyle S."/>
        </authorList>
    </citation>
    <scope>NUCLEOTIDE SEQUENCE [LARGE SCALE GENOMIC DNA]</scope>
    <source>
        <strain evidence="4 5">NCTC10699</strain>
    </source>
</reference>
<dbReference type="EC" id="3.4.21.53" evidence="2"/>
<dbReference type="GO" id="GO:0004252">
    <property type="term" value="F:serine-type endopeptidase activity"/>
    <property type="evidence" value="ECO:0007669"/>
    <property type="project" value="UniProtKB-UniRule"/>
</dbReference>
<dbReference type="InterPro" id="IPR027065">
    <property type="entry name" value="Lon_Prtase"/>
</dbReference>
<feature type="domain" description="Lon proteolytic" evidence="3">
    <location>
        <begin position="350"/>
        <end position="547"/>
    </location>
</feature>
<dbReference type="PROSITE" id="PS51786">
    <property type="entry name" value="LON_PROTEOLYTIC"/>
    <property type="match status" value="1"/>
</dbReference>
<dbReference type="InterPro" id="IPR041699">
    <property type="entry name" value="AAA_32"/>
</dbReference>
<dbReference type="GO" id="GO:0006508">
    <property type="term" value="P:proteolysis"/>
    <property type="evidence" value="ECO:0007669"/>
    <property type="project" value="UniProtKB-KW"/>
</dbReference>
<dbReference type="Pfam" id="PF13654">
    <property type="entry name" value="AAA_32"/>
    <property type="match status" value="1"/>
</dbReference>
<comment type="similarity">
    <text evidence="2">Belongs to the peptidase S16 family.</text>
</comment>
<dbReference type="Proteomes" id="UP000254280">
    <property type="component" value="Unassembled WGS sequence"/>
</dbReference>
<evidence type="ECO:0000256" key="2">
    <source>
        <dbReference type="PROSITE-ProRule" id="PRU01122"/>
    </source>
</evidence>
<protein>
    <recommendedName>
        <fullName evidence="2">endopeptidase La</fullName>
        <ecNumber evidence="2">3.4.21.53</ecNumber>
    </recommendedName>
</protein>
<dbReference type="InterPro" id="IPR008269">
    <property type="entry name" value="Lon_proteolytic"/>
</dbReference>
<keyword evidence="2" id="KW-0378">Hydrolase</keyword>
<dbReference type="Gene3D" id="3.40.50.300">
    <property type="entry name" value="P-loop containing nucleotide triphosphate hydrolases"/>
    <property type="match status" value="1"/>
</dbReference>
<feature type="active site" evidence="2">
    <location>
        <position position="442"/>
    </location>
</feature>
<gene>
    <name evidence="4" type="ORF">NCTC10699_00844</name>
</gene>
<dbReference type="AlphaFoldDB" id="A0A379B3M7"/>
<dbReference type="GO" id="GO:0004176">
    <property type="term" value="F:ATP-dependent peptidase activity"/>
    <property type="evidence" value="ECO:0007669"/>
    <property type="project" value="UniProtKB-UniRule"/>
</dbReference>
<dbReference type="SUPFAM" id="SSF54211">
    <property type="entry name" value="Ribosomal protein S5 domain 2-like"/>
    <property type="match status" value="1"/>
</dbReference>
<evidence type="ECO:0000256" key="1">
    <source>
        <dbReference type="ARBA" id="ARBA00022670"/>
    </source>
</evidence>
<dbReference type="PRINTS" id="PR00830">
    <property type="entry name" value="ENDOLAPTASE"/>
</dbReference>
<dbReference type="Pfam" id="PF05362">
    <property type="entry name" value="Lon_C"/>
    <property type="match status" value="1"/>
</dbReference>
<dbReference type="GO" id="GO:0030163">
    <property type="term" value="P:protein catabolic process"/>
    <property type="evidence" value="ECO:0007669"/>
    <property type="project" value="InterPro"/>
</dbReference>
<comment type="catalytic activity">
    <reaction evidence="2">
        <text>Hydrolysis of proteins in presence of ATP.</text>
        <dbReference type="EC" id="3.4.21.53"/>
    </reaction>
</comment>
<feature type="active site" evidence="2">
    <location>
        <position position="485"/>
    </location>
</feature>
<sequence length="592" mass="66165">MTLSLATEQKLDWQDLTPTLNIQEQPGEFSDFFTLQPAASLAIKHFLQNKHRTLLVLKADDQTEYAKLLEKHVQSLQAPNLPISGVRYVIEQGDSFSFPSIYIEPAQSLDDNFAAQKSVATALYFDQSQLFGTVRVHPSSQDIQLSAGLVHQLNNGVLILSAAAFLSQLDLWQRLKQLLLSKTFSWYSLHPYKSLPCHIPDCPLSLKVILLGNREELALLNEVDEELYHWADYAEIESYFTLNNVQDPQLWRDYVMNLAKQAGLPNLIEDGVNKLYQLLVRQSESRSLISISPLKLTALLADAAAFSQDNQLSAVVFEQYFLQKYQQHGFLREQTYGEILNEQVFVATDGEMVGQINGLSVVEYQGTPISFGEPSRISCIVQFGDGEVVDVERKNELAGNLHSKGLMIAESCLANILEFASQLPFSASIVFEQSYAEIDGDSASLASFCVLTSALADLPLPQSIAVTGAIDQFGLVHSVGGVNDKIEGFFTLCERRGLTGSQGVIIPSATIHQLSLSEAVVNAVKNHQFSIWVVEDVYQACEILFQRHLVEEENMDYSADNQPLSRLIQQRIELRSEQQQKGGWLRRVFLGR</sequence>
<evidence type="ECO:0000259" key="3">
    <source>
        <dbReference type="PROSITE" id="PS51786"/>
    </source>
</evidence>